<name>A0A4R1B7A8_9PROT</name>
<evidence type="ECO:0000313" key="1">
    <source>
        <dbReference type="EMBL" id="TCJ11603.1"/>
    </source>
</evidence>
<dbReference type="EMBL" id="SJZB01000052">
    <property type="protein sequence ID" value="TCJ11603.1"/>
    <property type="molecule type" value="Genomic_DNA"/>
</dbReference>
<evidence type="ECO:0000313" key="2">
    <source>
        <dbReference type="Proteomes" id="UP000295443"/>
    </source>
</evidence>
<gene>
    <name evidence="1" type="ORF">EZJ19_15120</name>
</gene>
<sequence length="140" mass="15725">MSRHQVFSRDAVLSLKQQLGRNYVLLSEAARKLGQTEAQFRKTWITTGIVQCHSYPGQKLIHCQDLDRIRAIWSEAGSASSIGDDLKRRRWLCPNLTKMGQLSEVTQLGTGPQKVRLYPRSAPVLQHYAPTGSARPVLTP</sequence>
<dbReference type="AlphaFoldDB" id="A0A4R1B7A8"/>
<protein>
    <submittedName>
        <fullName evidence="1">Uncharacterized protein</fullName>
    </submittedName>
</protein>
<dbReference type="Proteomes" id="UP000295443">
    <property type="component" value="Unassembled WGS sequence"/>
</dbReference>
<organism evidence="1 2">
    <name type="scientific">Parasulfuritortus cantonensis</name>
    <dbReference type="NCBI Taxonomy" id="2528202"/>
    <lineage>
        <taxon>Bacteria</taxon>
        <taxon>Pseudomonadati</taxon>
        <taxon>Pseudomonadota</taxon>
        <taxon>Betaproteobacteria</taxon>
        <taxon>Nitrosomonadales</taxon>
        <taxon>Thiobacillaceae</taxon>
        <taxon>Parasulfuritortus</taxon>
    </lineage>
</organism>
<dbReference type="RefSeq" id="WP_131449058.1">
    <property type="nucleotide sequence ID" value="NZ_SJZB01000052.1"/>
</dbReference>
<accession>A0A4R1B7A8</accession>
<reference evidence="1 2" key="1">
    <citation type="submission" date="2019-03" db="EMBL/GenBank/DDBJ databases">
        <title>Genome sequence of Thiobacillaceae bacterium LSR1, a sulfur-oxidizing bacterium isolated from freshwater sediment.</title>
        <authorList>
            <person name="Li S."/>
        </authorList>
    </citation>
    <scope>NUCLEOTIDE SEQUENCE [LARGE SCALE GENOMIC DNA]</scope>
    <source>
        <strain evidence="1 2">LSR1</strain>
    </source>
</reference>
<proteinExistence type="predicted"/>
<keyword evidence="2" id="KW-1185">Reference proteome</keyword>
<comment type="caution">
    <text evidence="1">The sequence shown here is derived from an EMBL/GenBank/DDBJ whole genome shotgun (WGS) entry which is preliminary data.</text>
</comment>